<sequence length="155" mass="17454">MKCFVRGVQIFNNTPLGVVPDALKLRLLKTLNNSLAFSNEHRQEDNDICMTTVVDILRMQGINSRSNLVGSLKFPKNGTRLHASGISKWNSILYSKRKPLPLPSPHQRIPRCCLKFPSNEFHLLRIPLTPSYLLGSLASRPFGCHLPLRAGNPKR</sequence>
<proteinExistence type="predicted"/>
<dbReference type="EMBL" id="DUZY01000005">
    <property type="protein sequence ID" value="DAD39695.1"/>
    <property type="molecule type" value="Genomic_DNA"/>
</dbReference>
<keyword evidence="2" id="KW-1185">Reference proteome</keyword>
<gene>
    <name evidence="1" type="ORF">HUJ06_014018</name>
</gene>
<protein>
    <submittedName>
        <fullName evidence="1">Uncharacterized protein</fullName>
    </submittedName>
</protein>
<accession>A0A822Z890</accession>
<dbReference type="AlphaFoldDB" id="A0A822Z890"/>
<evidence type="ECO:0000313" key="2">
    <source>
        <dbReference type="Proteomes" id="UP000607653"/>
    </source>
</evidence>
<comment type="caution">
    <text evidence="1">The sequence shown here is derived from an EMBL/GenBank/DDBJ whole genome shotgun (WGS) entry which is preliminary data.</text>
</comment>
<evidence type="ECO:0000313" key="1">
    <source>
        <dbReference type="EMBL" id="DAD39695.1"/>
    </source>
</evidence>
<dbReference type="Proteomes" id="UP000607653">
    <property type="component" value="Unassembled WGS sequence"/>
</dbReference>
<reference evidence="1 2" key="1">
    <citation type="journal article" date="2020" name="Mol. Biol. Evol.">
        <title>Distinct Expression and Methylation Patterns for Genes with Different Fates following a Single Whole-Genome Duplication in Flowering Plants.</title>
        <authorList>
            <person name="Shi T."/>
            <person name="Rahmani R.S."/>
            <person name="Gugger P.F."/>
            <person name="Wang M."/>
            <person name="Li H."/>
            <person name="Zhang Y."/>
            <person name="Li Z."/>
            <person name="Wang Q."/>
            <person name="Van de Peer Y."/>
            <person name="Marchal K."/>
            <person name="Chen J."/>
        </authorList>
    </citation>
    <scope>NUCLEOTIDE SEQUENCE [LARGE SCALE GENOMIC DNA]</scope>
    <source>
        <tissue evidence="1">Leaf</tissue>
    </source>
</reference>
<name>A0A822Z890_NELNU</name>
<organism evidence="1 2">
    <name type="scientific">Nelumbo nucifera</name>
    <name type="common">Sacred lotus</name>
    <dbReference type="NCBI Taxonomy" id="4432"/>
    <lineage>
        <taxon>Eukaryota</taxon>
        <taxon>Viridiplantae</taxon>
        <taxon>Streptophyta</taxon>
        <taxon>Embryophyta</taxon>
        <taxon>Tracheophyta</taxon>
        <taxon>Spermatophyta</taxon>
        <taxon>Magnoliopsida</taxon>
        <taxon>Proteales</taxon>
        <taxon>Nelumbonaceae</taxon>
        <taxon>Nelumbo</taxon>
    </lineage>
</organism>